<reference evidence="2" key="1">
    <citation type="journal article" date="2022" name="bioRxiv">
        <title>Sequencing and chromosome-scale assembly of the giantPleurodeles waltlgenome.</title>
        <authorList>
            <person name="Brown T."/>
            <person name="Elewa A."/>
            <person name="Iarovenko S."/>
            <person name="Subramanian E."/>
            <person name="Araus A.J."/>
            <person name="Petzold A."/>
            <person name="Susuki M."/>
            <person name="Suzuki K.-i.T."/>
            <person name="Hayashi T."/>
            <person name="Toyoda A."/>
            <person name="Oliveira C."/>
            <person name="Osipova E."/>
            <person name="Leigh N.D."/>
            <person name="Simon A."/>
            <person name="Yun M.H."/>
        </authorList>
    </citation>
    <scope>NUCLEOTIDE SEQUENCE</scope>
    <source>
        <strain evidence="2">20211129_DDA</strain>
        <tissue evidence="2">Liver</tissue>
    </source>
</reference>
<evidence type="ECO:0000256" key="1">
    <source>
        <dbReference type="SAM" id="MobiDB-lite"/>
    </source>
</evidence>
<feature type="compositionally biased region" description="Basic and acidic residues" evidence="1">
    <location>
        <begin position="1"/>
        <end position="21"/>
    </location>
</feature>
<organism evidence="2 3">
    <name type="scientific">Pleurodeles waltl</name>
    <name type="common">Iberian ribbed newt</name>
    <dbReference type="NCBI Taxonomy" id="8319"/>
    <lineage>
        <taxon>Eukaryota</taxon>
        <taxon>Metazoa</taxon>
        <taxon>Chordata</taxon>
        <taxon>Craniata</taxon>
        <taxon>Vertebrata</taxon>
        <taxon>Euteleostomi</taxon>
        <taxon>Amphibia</taxon>
        <taxon>Batrachia</taxon>
        <taxon>Caudata</taxon>
        <taxon>Salamandroidea</taxon>
        <taxon>Salamandridae</taxon>
        <taxon>Pleurodelinae</taxon>
        <taxon>Pleurodeles</taxon>
    </lineage>
</organism>
<feature type="non-terminal residue" evidence="2">
    <location>
        <position position="1"/>
    </location>
</feature>
<feature type="region of interest" description="Disordered" evidence="1">
    <location>
        <begin position="38"/>
        <end position="90"/>
    </location>
</feature>
<protein>
    <submittedName>
        <fullName evidence="2">Uncharacterized protein</fullName>
    </submittedName>
</protein>
<evidence type="ECO:0000313" key="2">
    <source>
        <dbReference type="EMBL" id="KAJ1135440.1"/>
    </source>
</evidence>
<name>A0AAV7QBD2_PLEWA</name>
<comment type="caution">
    <text evidence="2">The sequence shown here is derived from an EMBL/GenBank/DDBJ whole genome shotgun (WGS) entry which is preliminary data.</text>
</comment>
<dbReference type="EMBL" id="JANPWB010000010">
    <property type="protein sequence ID" value="KAJ1135440.1"/>
    <property type="molecule type" value="Genomic_DNA"/>
</dbReference>
<gene>
    <name evidence="2" type="ORF">NDU88_001880</name>
</gene>
<proteinExistence type="predicted"/>
<feature type="region of interest" description="Disordered" evidence="1">
    <location>
        <begin position="1"/>
        <end position="25"/>
    </location>
</feature>
<accession>A0AAV7QBD2</accession>
<sequence length="90" mass="10008">AVSAALERREHGYREERELTEAQRQGCMRAVSAALETREHSLREGGSSQRLSSARGLPESRQCSAREKRARLQGREGAHRGPATGLHESR</sequence>
<dbReference type="Proteomes" id="UP001066276">
    <property type="component" value="Chromosome 6"/>
</dbReference>
<dbReference type="AlphaFoldDB" id="A0AAV7QBD2"/>
<feature type="non-terminal residue" evidence="2">
    <location>
        <position position="90"/>
    </location>
</feature>
<keyword evidence="3" id="KW-1185">Reference proteome</keyword>
<evidence type="ECO:0000313" key="3">
    <source>
        <dbReference type="Proteomes" id="UP001066276"/>
    </source>
</evidence>